<evidence type="ECO:0000256" key="1">
    <source>
        <dbReference type="SAM" id="Phobius"/>
    </source>
</evidence>
<protein>
    <recommendedName>
        <fullName evidence="4">G-protein coupled receptors family 2 profile 2 domain-containing protein</fullName>
    </recommendedName>
</protein>
<organism evidence="2 3">
    <name type="scientific">Clathrus columnatus</name>
    <dbReference type="NCBI Taxonomy" id="1419009"/>
    <lineage>
        <taxon>Eukaryota</taxon>
        <taxon>Fungi</taxon>
        <taxon>Dikarya</taxon>
        <taxon>Basidiomycota</taxon>
        <taxon>Agaricomycotina</taxon>
        <taxon>Agaricomycetes</taxon>
        <taxon>Phallomycetidae</taxon>
        <taxon>Phallales</taxon>
        <taxon>Clathraceae</taxon>
        <taxon>Clathrus</taxon>
    </lineage>
</organism>
<feature type="transmembrane region" description="Helical" evidence="1">
    <location>
        <begin position="387"/>
        <end position="410"/>
    </location>
</feature>
<proteinExistence type="predicted"/>
<keyword evidence="1" id="KW-0472">Membrane</keyword>
<keyword evidence="3" id="KW-1185">Reference proteome</keyword>
<accession>A0AAV5APV7</accession>
<evidence type="ECO:0000313" key="2">
    <source>
        <dbReference type="EMBL" id="GJJ14855.1"/>
    </source>
</evidence>
<name>A0AAV5APV7_9AGAM</name>
<comment type="caution">
    <text evidence="2">The sequence shown here is derived from an EMBL/GenBank/DDBJ whole genome shotgun (WGS) entry which is preliminary data.</text>
</comment>
<keyword evidence="1" id="KW-0812">Transmembrane</keyword>
<evidence type="ECO:0008006" key="4">
    <source>
        <dbReference type="Google" id="ProtNLM"/>
    </source>
</evidence>
<dbReference type="Proteomes" id="UP001050691">
    <property type="component" value="Unassembled WGS sequence"/>
</dbReference>
<sequence length="446" mass="49309">MAAFGLSGWCCSFSIATALAVLRPRAFSDASAALSWHPRYIPTLIIYPICASAIYAVVVIKLDAVRPVSSDDLHCDVTDPVWVRLLGYGGVSPGLSIPFLILSIMSAKKLYTLRYESEHRSTDPGLVTTQQSFAQQSFEMLETGPRSNRLILQQYEPEKPKRTVSRKNMPSSIVLNRGTKVVDRARSDSPGSDTMPVFIPNNLSRDYKASIQPLEVHVEKSIVLTTEEAPRPRTAQSNVIRGFSPTQGSLHDTSVSPQRQALESLTRYETSPPVESPSALDIVFSPTPASSTKLLFSPNAPRASQIIDFDALYSEKNEVDKVTSWEDNEYYENDYPISSLDGQPGTTFNKKKRRISEGAAKQVSVSTANQPRNVNPHKLTGAYRRMVLLQIGYFLVQLLAALSTIIDVATNRLTPFGTQHCALILAGWGPYIVYVGVRLISRWITI</sequence>
<feature type="transmembrane region" description="Helical" evidence="1">
    <location>
        <begin position="44"/>
        <end position="62"/>
    </location>
</feature>
<feature type="transmembrane region" description="Helical" evidence="1">
    <location>
        <begin position="422"/>
        <end position="440"/>
    </location>
</feature>
<feature type="transmembrane region" description="Helical" evidence="1">
    <location>
        <begin position="82"/>
        <end position="105"/>
    </location>
</feature>
<reference evidence="2" key="1">
    <citation type="submission" date="2021-10" db="EMBL/GenBank/DDBJ databases">
        <title>De novo Genome Assembly of Clathrus columnatus (Basidiomycota, Fungi) Using Illumina and Nanopore Sequence Data.</title>
        <authorList>
            <person name="Ogiso-Tanaka E."/>
            <person name="Itagaki H."/>
            <person name="Hosoya T."/>
            <person name="Hosaka K."/>
        </authorList>
    </citation>
    <scope>NUCLEOTIDE SEQUENCE</scope>
    <source>
        <strain evidence="2">MO-923</strain>
    </source>
</reference>
<feature type="transmembrane region" description="Helical" evidence="1">
    <location>
        <begin position="6"/>
        <end position="23"/>
    </location>
</feature>
<evidence type="ECO:0000313" key="3">
    <source>
        <dbReference type="Proteomes" id="UP001050691"/>
    </source>
</evidence>
<gene>
    <name evidence="2" type="ORF">Clacol_009123</name>
</gene>
<dbReference type="AlphaFoldDB" id="A0AAV5APV7"/>
<dbReference type="EMBL" id="BPWL01000010">
    <property type="protein sequence ID" value="GJJ14855.1"/>
    <property type="molecule type" value="Genomic_DNA"/>
</dbReference>
<keyword evidence="1" id="KW-1133">Transmembrane helix</keyword>